<keyword evidence="2" id="KW-1185">Reference proteome</keyword>
<evidence type="ECO:0000313" key="1">
    <source>
        <dbReference type="EMBL" id="TNV87012.1"/>
    </source>
</evidence>
<accession>A0A8J8P4L9</accession>
<sequence>MFHSFQVQSICDAEELISPLIFVELILILVQKVCQEKGEDKCQEQEGEGNCCQQLTRELIAYLRYINLMKFQLLLFGC</sequence>
<protein>
    <submittedName>
        <fullName evidence="1">Uncharacterized protein</fullName>
    </submittedName>
</protein>
<proteinExistence type="predicted"/>
<comment type="caution">
    <text evidence="1">The sequence shown here is derived from an EMBL/GenBank/DDBJ whole genome shotgun (WGS) entry which is preliminary data.</text>
</comment>
<evidence type="ECO:0000313" key="2">
    <source>
        <dbReference type="Proteomes" id="UP000785679"/>
    </source>
</evidence>
<dbReference type="AlphaFoldDB" id="A0A8J8P4L9"/>
<dbReference type="EMBL" id="RRYP01000676">
    <property type="protein sequence ID" value="TNV87012.1"/>
    <property type="molecule type" value="Genomic_DNA"/>
</dbReference>
<name>A0A8J8P4L9_HALGN</name>
<gene>
    <name evidence="1" type="ORF">FGO68_gene2389</name>
</gene>
<reference evidence="1" key="1">
    <citation type="submission" date="2019-06" db="EMBL/GenBank/DDBJ databases">
        <authorList>
            <person name="Zheng W."/>
        </authorList>
    </citation>
    <scope>NUCLEOTIDE SEQUENCE</scope>
    <source>
        <strain evidence="1">QDHG01</strain>
    </source>
</reference>
<organism evidence="1 2">
    <name type="scientific">Halteria grandinella</name>
    <dbReference type="NCBI Taxonomy" id="5974"/>
    <lineage>
        <taxon>Eukaryota</taxon>
        <taxon>Sar</taxon>
        <taxon>Alveolata</taxon>
        <taxon>Ciliophora</taxon>
        <taxon>Intramacronucleata</taxon>
        <taxon>Spirotrichea</taxon>
        <taxon>Stichotrichia</taxon>
        <taxon>Sporadotrichida</taxon>
        <taxon>Halteriidae</taxon>
        <taxon>Halteria</taxon>
    </lineage>
</organism>
<dbReference type="Proteomes" id="UP000785679">
    <property type="component" value="Unassembled WGS sequence"/>
</dbReference>